<dbReference type="InterPro" id="IPR016024">
    <property type="entry name" value="ARM-type_fold"/>
</dbReference>
<dbReference type="EMBL" id="UGVL01000001">
    <property type="protein sequence ID" value="SUE34982.1"/>
    <property type="molecule type" value="Genomic_DNA"/>
</dbReference>
<dbReference type="PANTHER" id="PTHR41291">
    <property type="entry name" value="DNA ALKYLATION REPAIR PROTEIN"/>
    <property type="match status" value="1"/>
</dbReference>
<evidence type="ECO:0000313" key="2">
    <source>
        <dbReference type="Proteomes" id="UP000255233"/>
    </source>
</evidence>
<organism evidence="1 2">
    <name type="scientific">Rikenella microfusus</name>
    <dbReference type="NCBI Taxonomy" id="28139"/>
    <lineage>
        <taxon>Bacteria</taxon>
        <taxon>Pseudomonadati</taxon>
        <taxon>Bacteroidota</taxon>
        <taxon>Bacteroidia</taxon>
        <taxon>Bacteroidales</taxon>
        <taxon>Rikenellaceae</taxon>
        <taxon>Rikenella</taxon>
    </lineage>
</organism>
<accession>A0A379MWH1</accession>
<dbReference type="AlphaFoldDB" id="A0A379MWH1"/>
<dbReference type="InterPro" id="IPR014825">
    <property type="entry name" value="DNA_alkylation"/>
</dbReference>
<dbReference type="Proteomes" id="UP000255233">
    <property type="component" value="Unassembled WGS sequence"/>
</dbReference>
<reference evidence="1 2" key="1">
    <citation type="submission" date="2018-06" db="EMBL/GenBank/DDBJ databases">
        <authorList>
            <consortium name="Pathogen Informatics"/>
            <person name="Doyle S."/>
        </authorList>
    </citation>
    <scope>NUCLEOTIDE SEQUENCE [LARGE SCALE GENOMIC DNA]</scope>
    <source>
        <strain evidence="1 2">NCTC11190</strain>
    </source>
</reference>
<dbReference type="SUPFAM" id="SSF48371">
    <property type="entry name" value="ARM repeat"/>
    <property type="match status" value="1"/>
</dbReference>
<keyword evidence="2" id="KW-1185">Reference proteome</keyword>
<sequence length="218" mass="24464">MTTTEKVVALMRRLKIEMNGAVTDAMREYGGGTQGYGLNYGVSLPTVKDVAREYAPDHELAQALWRQDVRELKLAALFIDDPSRVAAGQMEAWADDWRTPELAEQCAMQLFWKSPEAGKQAAEWAGLPSGEAALKRLAAFYMFGRFAAAVETVSDSELSGWLDDARIFGPTAAERSVVYALREIYRHRPAFRMRVTALLDRVPDEVAGEVRWQVEYLK</sequence>
<proteinExistence type="predicted"/>
<dbReference type="Gene3D" id="1.25.10.90">
    <property type="match status" value="1"/>
</dbReference>
<dbReference type="OrthoDB" id="1093681at2"/>
<dbReference type="STRING" id="880526.GCA_000427365_01595"/>
<protein>
    <submittedName>
        <fullName evidence="1">DNA alkylation repair enzyme</fullName>
    </submittedName>
</protein>
<dbReference type="PANTHER" id="PTHR41291:SF1">
    <property type="entry name" value="DNA ALKYLATION REPAIR PROTEIN"/>
    <property type="match status" value="1"/>
</dbReference>
<gene>
    <name evidence="1" type="ORF">NCTC11190_02224</name>
</gene>
<dbReference type="RefSeq" id="WP_051214439.1">
    <property type="nucleotide sequence ID" value="NZ_UGVL01000001.1"/>
</dbReference>
<name>A0A379MWH1_9BACT</name>
<evidence type="ECO:0000313" key="1">
    <source>
        <dbReference type="EMBL" id="SUE34982.1"/>
    </source>
</evidence>
<dbReference type="Pfam" id="PF08713">
    <property type="entry name" value="DNA_alkylation"/>
    <property type="match status" value="1"/>
</dbReference>